<keyword evidence="1" id="KW-0732">Signal</keyword>
<protein>
    <submittedName>
        <fullName evidence="2">Uncharacterized protein</fullName>
    </submittedName>
</protein>
<feature type="signal peptide" evidence="1">
    <location>
        <begin position="1"/>
        <end position="30"/>
    </location>
</feature>
<name>A0A5R8M2D6_LACZE</name>
<dbReference type="RefSeq" id="WP_010493027.1">
    <property type="nucleotide sequence ID" value="NZ_CABMJL010000023.1"/>
</dbReference>
<evidence type="ECO:0000313" key="3">
    <source>
        <dbReference type="Proteomes" id="UP000307781"/>
    </source>
</evidence>
<reference evidence="2 3" key="1">
    <citation type="submission" date="2019-05" db="EMBL/GenBank/DDBJ databases">
        <title>Genome-based reclassification of Lactobacillus casei as Lactobacillus casei subsp. casei. subsp.nov., description of Lactobacillus casei subsp. zeae subsp. nov., and emended description of Lactobacillus casei.</title>
        <authorList>
            <person name="Huang C.-H."/>
        </authorList>
    </citation>
    <scope>NUCLEOTIDE SEQUENCE [LARGE SCALE GENOMIC DNA]</scope>
    <source>
        <strain evidence="2 3">CRBIP24.58</strain>
    </source>
</reference>
<accession>A0A5R8M2D6</accession>
<dbReference type="AlphaFoldDB" id="A0A5R8M2D6"/>
<gene>
    <name evidence="2" type="ORF">FEI14_05500</name>
</gene>
<dbReference type="Proteomes" id="UP000307781">
    <property type="component" value="Unassembled WGS sequence"/>
</dbReference>
<evidence type="ECO:0000313" key="2">
    <source>
        <dbReference type="EMBL" id="TLF42349.1"/>
    </source>
</evidence>
<evidence type="ECO:0000256" key="1">
    <source>
        <dbReference type="SAM" id="SignalP"/>
    </source>
</evidence>
<proteinExistence type="predicted"/>
<organism evidence="2 3">
    <name type="scientific">Lacticaseibacillus zeae</name>
    <name type="common">Lactobacillus zeae</name>
    <dbReference type="NCBI Taxonomy" id="57037"/>
    <lineage>
        <taxon>Bacteria</taxon>
        <taxon>Bacillati</taxon>
        <taxon>Bacillota</taxon>
        <taxon>Bacilli</taxon>
        <taxon>Lactobacillales</taxon>
        <taxon>Lactobacillaceae</taxon>
        <taxon>Lacticaseibacillus</taxon>
    </lineage>
</organism>
<sequence length="142" mass="15673">MKKGPLYKIVVTAALLVGLAVAFLPGQSVSANNHGDTSWSFWLGNNQQNSYTGGRMKYDRSYAYIRNDNGSNTGVNAWVQYSNGKECGSPKTRTLPGEAHYIWNNAFEDAGYKPVEIRLAIEQDRSLWISLHASGAWSPDSV</sequence>
<comment type="caution">
    <text evidence="2">The sequence shown here is derived from an EMBL/GenBank/DDBJ whole genome shotgun (WGS) entry which is preliminary data.</text>
</comment>
<feature type="chain" id="PRO_5039455583" evidence="1">
    <location>
        <begin position="31"/>
        <end position="142"/>
    </location>
</feature>
<dbReference type="EMBL" id="VBWN01000003">
    <property type="protein sequence ID" value="TLF42349.1"/>
    <property type="molecule type" value="Genomic_DNA"/>
</dbReference>